<proteinExistence type="predicted"/>
<dbReference type="Proteomes" id="UP000245768">
    <property type="component" value="Unassembled WGS sequence"/>
</dbReference>
<dbReference type="EMBL" id="KZ819635">
    <property type="protein sequence ID" value="PWN92428.1"/>
    <property type="molecule type" value="Genomic_DNA"/>
</dbReference>
<dbReference type="PROSITE" id="PS51257">
    <property type="entry name" value="PROKAR_LIPOPROTEIN"/>
    <property type="match status" value="1"/>
</dbReference>
<dbReference type="InterPro" id="IPR009571">
    <property type="entry name" value="SUR7/Rim9-like_fungi"/>
</dbReference>
<evidence type="ECO:0000256" key="2">
    <source>
        <dbReference type="SAM" id="Phobius"/>
    </source>
</evidence>
<accession>A0A316YUS5</accession>
<organism evidence="3 4">
    <name type="scientific">Acaromyces ingoldii</name>
    <dbReference type="NCBI Taxonomy" id="215250"/>
    <lineage>
        <taxon>Eukaryota</taxon>
        <taxon>Fungi</taxon>
        <taxon>Dikarya</taxon>
        <taxon>Basidiomycota</taxon>
        <taxon>Ustilaginomycotina</taxon>
        <taxon>Exobasidiomycetes</taxon>
        <taxon>Exobasidiales</taxon>
        <taxon>Cryptobasidiaceae</taxon>
        <taxon>Acaromyces</taxon>
    </lineage>
</organism>
<evidence type="ECO:0000256" key="1">
    <source>
        <dbReference type="SAM" id="MobiDB-lite"/>
    </source>
</evidence>
<feature type="transmembrane region" description="Helical" evidence="2">
    <location>
        <begin position="119"/>
        <end position="139"/>
    </location>
</feature>
<dbReference type="GO" id="GO:0032153">
    <property type="term" value="C:cell division site"/>
    <property type="evidence" value="ECO:0007669"/>
    <property type="project" value="TreeGrafter"/>
</dbReference>
<gene>
    <name evidence="3" type="ORF">FA10DRAFT_92084</name>
</gene>
<dbReference type="InterPro" id="IPR051380">
    <property type="entry name" value="pH-response_reg_palI/RIM9"/>
</dbReference>
<evidence type="ECO:0008006" key="5">
    <source>
        <dbReference type="Google" id="ProtNLM"/>
    </source>
</evidence>
<dbReference type="Gene3D" id="1.20.140.150">
    <property type="match status" value="1"/>
</dbReference>
<dbReference type="OrthoDB" id="2354757at2759"/>
<dbReference type="STRING" id="215250.A0A316YUS5"/>
<keyword evidence="4" id="KW-1185">Reference proteome</keyword>
<name>A0A316YUS5_9BASI</name>
<dbReference type="PANTHER" id="PTHR28013:SF4">
    <property type="entry name" value="MARVEL DOMAIN-CONTAINING PROTEIN"/>
    <property type="match status" value="1"/>
</dbReference>
<keyword evidence="2" id="KW-0812">Transmembrane</keyword>
<dbReference type="PANTHER" id="PTHR28013">
    <property type="entry name" value="PROTEIN DCV1-RELATED"/>
    <property type="match status" value="1"/>
</dbReference>
<reference evidence="3 4" key="1">
    <citation type="journal article" date="2018" name="Mol. Biol. Evol.">
        <title>Broad Genomic Sampling Reveals a Smut Pathogenic Ancestry of the Fungal Clade Ustilaginomycotina.</title>
        <authorList>
            <person name="Kijpornyongpan T."/>
            <person name="Mondo S.J."/>
            <person name="Barry K."/>
            <person name="Sandor L."/>
            <person name="Lee J."/>
            <person name="Lipzen A."/>
            <person name="Pangilinan J."/>
            <person name="LaButti K."/>
            <person name="Hainaut M."/>
            <person name="Henrissat B."/>
            <person name="Grigoriev I.V."/>
            <person name="Spatafora J.W."/>
            <person name="Aime M.C."/>
        </authorList>
    </citation>
    <scope>NUCLEOTIDE SEQUENCE [LARGE SCALE GENOMIC DNA]</scope>
    <source>
        <strain evidence="3 4">MCA 4198</strain>
    </source>
</reference>
<dbReference type="GO" id="GO:0035838">
    <property type="term" value="C:growing cell tip"/>
    <property type="evidence" value="ECO:0007669"/>
    <property type="project" value="TreeGrafter"/>
</dbReference>
<dbReference type="AlphaFoldDB" id="A0A316YUS5"/>
<evidence type="ECO:0000313" key="3">
    <source>
        <dbReference type="EMBL" id="PWN92428.1"/>
    </source>
</evidence>
<feature type="transmembrane region" description="Helical" evidence="2">
    <location>
        <begin position="146"/>
        <end position="174"/>
    </location>
</feature>
<feature type="region of interest" description="Disordered" evidence="1">
    <location>
        <begin position="236"/>
        <end position="258"/>
    </location>
</feature>
<dbReference type="GO" id="GO:0005886">
    <property type="term" value="C:plasma membrane"/>
    <property type="evidence" value="ECO:0007669"/>
    <property type="project" value="InterPro"/>
</dbReference>
<sequence length="272" mass="29892">MPLGRRAYSVPALVASFIACVLLLCCTIGTPTTFSTSTPFNVVEAKNVYYNLDLSKRDTIDGSKITAFKLGNWGYCARYVGDDDFKHCDKTSHGYEFIAGIGDNPKKDDKTSIYIGSSWTRGLVVVVVALVVAVVAFALSFAQHLLVMLIASFVHFLAFLLTLIAFAIQIALYVHTKTQVHKVADVASVMPGPAFYLTLISIPLLFFSALTVCCGWRRHKKSDAVPAYYTPEERASKIGTNRSMPDYDGEAKGDSIPLQTSRQRVLDAFHKS</sequence>
<feature type="transmembrane region" description="Helical" evidence="2">
    <location>
        <begin position="12"/>
        <end position="34"/>
    </location>
</feature>
<dbReference type="RefSeq" id="XP_025379626.1">
    <property type="nucleotide sequence ID" value="XM_025525783.1"/>
</dbReference>
<protein>
    <recommendedName>
        <fullName evidence="5">Pali-domain-containing protein</fullName>
    </recommendedName>
</protein>
<dbReference type="InParanoid" id="A0A316YUS5"/>
<feature type="transmembrane region" description="Helical" evidence="2">
    <location>
        <begin position="194"/>
        <end position="216"/>
    </location>
</feature>
<keyword evidence="2" id="KW-1133">Transmembrane helix</keyword>
<keyword evidence="2" id="KW-0472">Membrane</keyword>
<dbReference type="GeneID" id="37047699"/>
<dbReference type="Pfam" id="PF06687">
    <property type="entry name" value="SUR7"/>
    <property type="match status" value="1"/>
</dbReference>
<evidence type="ECO:0000313" key="4">
    <source>
        <dbReference type="Proteomes" id="UP000245768"/>
    </source>
</evidence>